<evidence type="ECO:0000313" key="3">
    <source>
        <dbReference type="Proteomes" id="UP001295444"/>
    </source>
</evidence>
<dbReference type="EMBL" id="OW240916">
    <property type="protein sequence ID" value="CAH2294826.1"/>
    <property type="molecule type" value="Genomic_DNA"/>
</dbReference>
<accession>A0AAD1SD81</accession>
<organism evidence="2 3">
    <name type="scientific">Pelobates cultripes</name>
    <name type="common">Western spadefoot toad</name>
    <dbReference type="NCBI Taxonomy" id="61616"/>
    <lineage>
        <taxon>Eukaryota</taxon>
        <taxon>Metazoa</taxon>
        <taxon>Chordata</taxon>
        <taxon>Craniata</taxon>
        <taxon>Vertebrata</taxon>
        <taxon>Euteleostomi</taxon>
        <taxon>Amphibia</taxon>
        <taxon>Batrachia</taxon>
        <taxon>Anura</taxon>
        <taxon>Pelobatoidea</taxon>
        <taxon>Pelobatidae</taxon>
        <taxon>Pelobates</taxon>
    </lineage>
</organism>
<proteinExistence type="predicted"/>
<protein>
    <submittedName>
        <fullName evidence="2">Uncharacterized protein</fullName>
    </submittedName>
</protein>
<dbReference type="Proteomes" id="UP001295444">
    <property type="component" value="Chromosome 05"/>
</dbReference>
<sequence>MGRKKLKTTATVFYIARDIGKLLTGTTQLKRLSLPKGRPTRTQRTLRSVNPATHQPPACPPTSALSTKQDIANLYDRTRKLFDANIALVKEPTQSHYTCTVAAGGHPAF</sequence>
<gene>
    <name evidence="2" type="ORF">PECUL_23A012327</name>
</gene>
<feature type="compositionally biased region" description="Polar residues" evidence="1">
    <location>
        <begin position="40"/>
        <end position="53"/>
    </location>
</feature>
<reference evidence="2" key="1">
    <citation type="submission" date="2022-03" db="EMBL/GenBank/DDBJ databases">
        <authorList>
            <person name="Alioto T."/>
            <person name="Alioto T."/>
            <person name="Gomez Garrido J."/>
        </authorList>
    </citation>
    <scope>NUCLEOTIDE SEQUENCE</scope>
</reference>
<feature type="region of interest" description="Disordered" evidence="1">
    <location>
        <begin position="34"/>
        <end position="65"/>
    </location>
</feature>
<name>A0AAD1SD81_PELCU</name>
<evidence type="ECO:0000313" key="2">
    <source>
        <dbReference type="EMBL" id="CAH2294826.1"/>
    </source>
</evidence>
<evidence type="ECO:0000256" key="1">
    <source>
        <dbReference type="SAM" id="MobiDB-lite"/>
    </source>
</evidence>
<dbReference type="AlphaFoldDB" id="A0AAD1SD81"/>
<keyword evidence="3" id="KW-1185">Reference proteome</keyword>